<evidence type="ECO:0000313" key="7">
    <source>
        <dbReference type="EMBL" id="BAU48110.1"/>
    </source>
</evidence>
<dbReference type="GO" id="GO:0042597">
    <property type="term" value="C:periplasmic space"/>
    <property type="evidence" value="ECO:0007669"/>
    <property type="project" value="UniProtKB-SubCell"/>
</dbReference>
<keyword evidence="3" id="KW-0574">Periplasm</keyword>
<keyword evidence="8" id="KW-1185">Reference proteome</keyword>
<reference evidence="7 8" key="1">
    <citation type="submission" date="2015-08" db="EMBL/GenBank/DDBJ databases">
        <title>Complete genome sequence of Sulfurifustis variabilis.</title>
        <authorList>
            <person name="Miura A."/>
            <person name="Kojima H."/>
            <person name="Fukui M."/>
        </authorList>
    </citation>
    <scope>NUCLEOTIDE SEQUENCE [LARGE SCALE GENOMIC DNA]</scope>
    <source>
        <strain evidence="8">skN76</strain>
    </source>
</reference>
<protein>
    <submittedName>
        <fullName evidence="7">Heparinase</fullName>
    </submittedName>
</protein>
<dbReference type="InterPro" id="IPR008929">
    <property type="entry name" value="Chondroitin_lyas"/>
</dbReference>
<dbReference type="Gene3D" id="1.50.10.100">
    <property type="entry name" value="Chondroitin AC/alginate lyase"/>
    <property type="match status" value="1"/>
</dbReference>
<dbReference type="KEGG" id="sva:SVA_1548"/>
<gene>
    <name evidence="7" type="ORF">SVA_1548</name>
</gene>
<dbReference type="PANTHER" id="PTHR39210">
    <property type="entry name" value="HEPARIN-SULFATE LYASE"/>
    <property type="match status" value="1"/>
</dbReference>
<sequence>MSVPEIGYRLRQKVAGQAQQIGLGTARGVPRPDLARRGRLWIAPNPDVDPAPYRAAAERVLSGRLRVFGMDIDQGPVPEWNRDPKSGRLAPLGFGKHLNYRDAALVGDIKYLWEPNRHLHLVTLAQAYRLSGDLRYALGVRRLLDSWFAQCPYLHGPNWTSSLELGIRLINWSLVWQLLGGADASVFADSEGRRFRHAWLSSVFRHLHFIAGHFSRFSSANNHLIGEAAGLYIGATTWPHWHRTGVWREQARKILLREALRQNAPDGVNREQAIAYQQFVLDFLLLSGRAARAHGEPFPDAYWRRLESMLGFIAALLDTGGHMPMIGDADDGFVVALAPDSGFCPYRSLLATGAVLFGRPDFKCKSRAFDDKSRWLLGRDGEDAYARLPSVAGTATRAFPEGGYWVLGKDLDAATEIRLVVDAGPLGYERIAAHGHADALAFTLSIGGNEFLIDPGTYAYHTEREWRDYFRGTGAHNTVRVDGADQSVPGGPFMWMRHARAACREWRPGEYMDVFVGRHDGYSRLEDPVGHERRIVLDKAEERIEVTDTLTCARGHTVERCWHFAEGVAVRGGRDGEIEASCGEIRVRFVPGEAVELALYRGSETPRFGWVSRRFDVKIPTTTAVWRSAIAGATRLTARLLIERQGVRP</sequence>
<evidence type="ECO:0000256" key="3">
    <source>
        <dbReference type="ARBA" id="ARBA00022764"/>
    </source>
</evidence>
<dbReference type="Pfam" id="PF16889">
    <property type="entry name" value="Hepar_II_III_N"/>
    <property type="match status" value="1"/>
</dbReference>
<dbReference type="PANTHER" id="PTHR39210:SF1">
    <property type="entry name" value="HEPARIN-SULFATE LYASE"/>
    <property type="match status" value="1"/>
</dbReference>
<feature type="domain" description="Heparinase II/III-like C-terminal" evidence="5">
    <location>
        <begin position="394"/>
        <end position="640"/>
    </location>
</feature>
<evidence type="ECO:0000256" key="4">
    <source>
        <dbReference type="ARBA" id="ARBA00023239"/>
    </source>
</evidence>
<proteinExistence type="predicted"/>
<dbReference type="Pfam" id="PF07940">
    <property type="entry name" value="Hepar_II_III_C"/>
    <property type="match status" value="1"/>
</dbReference>
<evidence type="ECO:0000313" key="8">
    <source>
        <dbReference type="Proteomes" id="UP000218899"/>
    </source>
</evidence>
<feature type="domain" description="Heparin-sulfate lyase N-terminal" evidence="6">
    <location>
        <begin position="107"/>
        <end position="330"/>
    </location>
</feature>
<keyword evidence="2" id="KW-0732">Signal</keyword>
<evidence type="ECO:0000259" key="6">
    <source>
        <dbReference type="Pfam" id="PF16889"/>
    </source>
</evidence>
<dbReference type="GO" id="GO:0016829">
    <property type="term" value="F:lyase activity"/>
    <property type="evidence" value="ECO:0007669"/>
    <property type="project" value="UniProtKB-KW"/>
</dbReference>
<comment type="subcellular location">
    <subcellularLocation>
        <location evidence="1">Periplasm</location>
    </subcellularLocation>
</comment>
<evidence type="ECO:0000256" key="1">
    <source>
        <dbReference type="ARBA" id="ARBA00004418"/>
    </source>
</evidence>
<organism evidence="7 8">
    <name type="scientific">Sulfurifustis variabilis</name>
    <dbReference type="NCBI Taxonomy" id="1675686"/>
    <lineage>
        <taxon>Bacteria</taxon>
        <taxon>Pseudomonadati</taxon>
        <taxon>Pseudomonadota</taxon>
        <taxon>Gammaproteobacteria</taxon>
        <taxon>Acidiferrobacterales</taxon>
        <taxon>Acidiferrobacteraceae</taxon>
        <taxon>Sulfurifustis</taxon>
    </lineage>
</organism>
<dbReference type="Proteomes" id="UP000218899">
    <property type="component" value="Chromosome"/>
</dbReference>
<accession>A0A1B4V3H5</accession>
<keyword evidence="4" id="KW-0456">Lyase</keyword>
<dbReference type="AlphaFoldDB" id="A0A1B4V3H5"/>
<dbReference type="SUPFAM" id="SSF48230">
    <property type="entry name" value="Chondroitin AC/alginate lyase"/>
    <property type="match status" value="1"/>
</dbReference>
<dbReference type="InterPro" id="IPR031680">
    <property type="entry name" value="Hepar_II_III_N"/>
</dbReference>
<dbReference type="Gene3D" id="2.70.98.70">
    <property type="match status" value="1"/>
</dbReference>
<name>A0A1B4V3H5_9GAMM</name>
<evidence type="ECO:0000259" key="5">
    <source>
        <dbReference type="Pfam" id="PF07940"/>
    </source>
</evidence>
<evidence type="ECO:0000256" key="2">
    <source>
        <dbReference type="ARBA" id="ARBA00022729"/>
    </source>
</evidence>
<dbReference type="InterPro" id="IPR012480">
    <property type="entry name" value="Hepar_II_III_C"/>
</dbReference>
<dbReference type="EMBL" id="AP014936">
    <property type="protein sequence ID" value="BAU48110.1"/>
    <property type="molecule type" value="Genomic_DNA"/>
</dbReference>